<dbReference type="AlphaFoldDB" id="A0A0C3CMK8"/>
<feature type="compositionally biased region" description="Polar residues" evidence="1">
    <location>
        <begin position="1"/>
        <end position="14"/>
    </location>
</feature>
<feature type="region of interest" description="Disordered" evidence="1">
    <location>
        <begin position="1"/>
        <end position="73"/>
    </location>
</feature>
<dbReference type="EMBL" id="KN831773">
    <property type="protein sequence ID" value="KIM45006.1"/>
    <property type="molecule type" value="Genomic_DNA"/>
</dbReference>
<dbReference type="OrthoDB" id="3047632at2759"/>
<dbReference type="Proteomes" id="UP000053424">
    <property type="component" value="Unassembled WGS sequence"/>
</dbReference>
<reference evidence="2 3" key="1">
    <citation type="submission" date="2014-04" db="EMBL/GenBank/DDBJ databases">
        <authorList>
            <consortium name="DOE Joint Genome Institute"/>
            <person name="Kuo A."/>
            <person name="Gay G."/>
            <person name="Dore J."/>
            <person name="Kohler A."/>
            <person name="Nagy L.G."/>
            <person name="Floudas D."/>
            <person name="Copeland A."/>
            <person name="Barry K.W."/>
            <person name="Cichocki N."/>
            <person name="Veneault-Fourrey C."/>
            <person name="LaButti K."/>
            <person name="Lindquist E.A."/>
            <person name="Lipzen A."/>
            <person name="Lundell T."/>
            <person name="Morin E."/>
            <person name="Murat C."/>
            <person name="Sun H."/>
            <person name="Tunlid A."/>
            <person name="Henrissat B."/>
            <person name="Grigoriev I.V."/>
            <person name="Hibbett D.S."/>
            <person name="Martin F."/>
            <person name="Nordberg H.P."/>
            <person name="Cantor M.N."/>
            <person name="Hua S.X."/>
        </authorList>
    </citation>
    <scope>NUCLEOTIDE SEQUENCE [LARGE SCALE GENOMIC DNA]</scope>
    <source>
        <strain evidence="3">h7</strain>
    </source>
</reference>
<evidence type="ECO:0000313" key="2">
    <source>
        <dbReference type="EMBL" id="KIM45006.1"/>
    </source>
</evidence>
<gene>
    <name evidence="2" type="ORF">M413DRAFT_25396</name>
</gene>
<keyword evidence="3" id="KW-1185">Reference proteome</keyword>
<accession>A0A0C3CMK8</accession>
<evidence type="ECO:0000313" key="3">
    <source>
        <dbReference type="Proteomes" id="UP000053424"/>
    </source>
</evidence>
<name>A0A0C3CMK8_HEBCY</name>
<protein>
    <submittedName>
        <fullName evidence="2">Uncharacterized protein</fullName>
    </submittedName>
</protein>
<proteinExistence type="predicted"/>
<feature type="compositionally biased region" description="Polar residues" evidence="1">
    <location>
        <begin position="38"/>
        <end position="67"/>
    </location>
</feature>
<evidence type="ECO:0000256" key="1">
    <source>
        <dbReference type="SAM" id="MobiDB-lite"/>
    </source>
</evidence>
<dbReference type="STRING" id="686832.A0A0C3CMK8"/>
<organism evidence="2 3">
    <name type="scientific">Hebeloma cylindrosporum</name>
    <dbReference type="NCBI Taxonomy" id="76867"/>
    <lineage>
        <taxon>Eukaryota</taxon>
        <taxon>Fungi</taxon>
        <taxon>Dikarya</taxon>
        <taxon>Basidiomycota</taxon>
        <taxon>Agaricomycotina</taxon>
        <taxon>Agaricomycetes</taxon>
        <taxon>Agaricomycetidae</taxon>
        <taxon>Agaricales</taxon>
        <taxon>Agaricineae</taxon>
        <taxon>Hymenogastraceae</taxon>
        <taxon>Hebeloma</taxon>
    </lineage>
</organism>
<sequence length="286" mass="32302">MSQQPTDVFHSSDTIPEESGEQQFSTPIHSAPQEHRSSPLTPLATYSTNRNIGISGQNPFPSTSLQRSPGPFDEQGNSTFIAFDLFLVPIGDPIIKPLQDPFCYSDTTVNFPSCKSALAYEGTSGEIGDIVLRRNRALRLGTEYTRREIPFRPDLPQHLSRSEERGTFKFHLDLLDDLLTNVVKYTDTYRVGYGLEKETYSHISQELQKLRNQVWDNLITTGEGIPLLPMWGKDGNINLLWNANDFEILGALYRAEVERFMIQISQITLQNVTKDKGKEGIEGTFQ</sequence>
<dbReference type="HOGENOM" id="CLU_973369_0_0_1"/>
<reference evidence="3" key="2">
    <citation type="submission" date="2015-01" db="EMBL/GenBank/DDBJ databases">
        <title>Evolutionary Origins and Diversification of the Mycorrhizal Mutualists.</title>
        <authorList>
            <consortium name="DOE Joint Genome Institute"/>
            <consortium name="Mycorrhizal Genomics Consortium"/>
            <person name="Kohler A."/>
            <person name="Kuo A."/>
            <person name="Nagy L.G."/>
            <person name="Floudas D."/>
            <person name="Copeland A."/>
            <person name="Barry K.W."/>
            <person name="Cichocki N."/>
            <person name="Veneault-Fourrey C."/>
            <person name="LaButti K."/>
            <person name="Lindquist E.A."/>
            <person name="Lipzen A."/>
            <person name="Lundell T."/>
            <person name="Morin E."/>
            <person name="Murat C."/>
            <person name="Riley R."/>
            <person name="Ohm R."/>
            <person name="Sun H."/>
            <person name="Tunlid A."/>
            <person name="Henrissat B."/>
            <person name="Grigoriev I.V."/>
            <person name="Hibbett D.S."/>
            <person name="Martin F."/>
        </authorList>
    </citation>
    <scope>NUCLEOTIDE SEQUENCE [LARGE SCALE GENOMIC DNA]</scope>
    <source>
        <strain evidence="3">h7</strain>
    </source>
</reference>